<keyword evidence="3" id="KW-1185">Reference proteome</keyword>
<dbReference type="RefSeq" id="WP_371752397.1">
    <property type="nucleotide sequence ID" value="NZ_JAYJLD010000001.1"/>
</dbReference>
<organism evidence="2 3">
    <name type="scientific">Ferviditalea candida</name>
    <dbReference type="NCBI Taxonomy" id="3108399"/>
    <lineage>
        <taxon>Bacteria</taxon>
        <taxon>Bacillati</taxon>
        <taxon>Bacillota</taxon>
        <taxon>Bacilli</taxon>
        <taxon>Bacillales</taxon>
        <taxon>Paenibacillaceae</taxon>
        <taxon>Ferviditalea</taxon>
    </lineage>
</organism>
<evidence type="ECO:0000259" key="1">
    <source>
        <dbReference type="Pfam" id="PF12773"/>
    </source>
</evidence>
<accession>A0ABU5ZCR3</accession>
<protein>
    <submittedName>
        <fullName evidence="2">Zinc ribbon domain-containing protein</fullName>
    </submittedName>
</protein>
<dbReference type="InterPro" id="IPR025874">
    <property type="entry name" value="DZR"/>
</dbReference>
<name>A0ABU5ZCR3_9BACL</name>
<sequence>MAEELRTCPKCFYVADQKDNYCIKCGSPLINRCTKGASPNHSGCEAENKAEAAFCAKCGSPTVFGEMGLV</sequence>
<gene>
    <name evidence="2" type="ORF">VF724_01325</name>
</gene>
<dbReference type="Proteomes" id="UP001310386">
    <property type="component" value="Unassembled WGS sequence"/>
</dbReference>
<feature type="domain" description="DZANK-type" evidence="1">
    <location>
        <begin position="8"/>
        <end position="59"/>
    </location>
</feature>
<dbReference type="EMBL" id="JAYJLD010000001">
    <property type="protein sequence ID" value="MEB3100299.1"/>
    <property type="molecule type" value="Genomic_DNA"/>
</dbReference>
<evidence type="ECO:0000313" key="3">
    <source>
        <dbReference type="Proteomes" id="UP001310386"/>
    </source>
</evidence>
<proteinExistence type="predicted"/>
<reference evidence="2" key="1">
    <citation type="submission" date="2023-12" db="EMBL/GenBank/DDBJ databases">
        <title>Fervidustalea candida gen. nov., sp. nov., a novel member of the family Paenibacillaceae isolated from a geothermal area.</title>
        <authorList>
            <person name="Li W.-J."/>
            <person name="Jiao J.-Y."/>
            <person name="Chen Y."/>
        </authorList>
    </citation>
    <scope>NUCLEOTIDE SEQUENCE</scope>
    <source>
        <strain evidence="2">SYSU GA230002</strain>
    </source>
</reference>
<comment type="caution">
    <text evidence="2">The sequence shown here is derived from an EMBL/GenBank/DDBJ whole genome shotgun (WGS) entry which is preliminary data.</text>
</comment>
<dbReference type="Pfam" id="PF12773">
    <property type="entry name" value="DZR"/>
    <property type="match status" value="1"/>
</dbReference>
<evidence type="ECO:0000313" key="2">
    <source>
        <dbReference type="EMBL" id="MEB3100299.1"/>
    </source>
</evidence>